<proteinExistence type="predicted"/>
<evidence type="ECO:0000259" key="5">
    <source>
        <dbReference type="Pfam" id="PF00890"/>
    </source>
</evidence>
<dbReference type="Proteomes" id="UP000550714">
    <property type="component" value="Unassembled WGS sequence"/>
</dbReference>
<dbReference type="AlphaFoldDB" id="A0A839RXZ8"/>
<dbReference type="GO" id="GO:0033765">
    <property type="term" value="F:steroid dehydrogenase activity, acting on the CH-CH group of donors"/>
    <property type="evidence" value="ECO:0007669"/>
    <property type="project" value="UniProtKB-ARBA"/>
</dbReference>
<keyword evidence="4" id="KW-0560">Oxidoreductase</keyword>
<gene>
    <name evidence="6" type="ORF">FHS23_001070</name>
</gene>
<comment type="cofactor">
    <cofactor evidence="1">
        <name>FAD</name>
        <dbReference type="ChEBI" id="CHEBI:57692"/>
    </cofactor>
</comment>
<reference evidence="6 7" key="1">
    <citation type="submission" date="2020-08" db="EMBL/GenBank/DDBJ databases">
        <title>Genomic Encyclopedia of Type Strains, Phase III (KMG-III): the genomes of soil and plant-associated and newly described type strains.</title>
        <authorList>
            <person name="Whitman W."/>
        </authorList>
    </citation>
    <scope>NUCLEOTIDE SEQUENCE [LARGE SCALE GENOMIC DNA]</scope>
    <source>
        <strain evidence="6 7">CECT 8577</strain>
    </source>
</reference>
<organism evidence="6 7">
    <name type="scientific">Prauserella isguenensis</name>
    <dbReference type="NCBI Taxonomy" id="1470180"/>
    <lineage>
        <taxon>Bacteria</taxon>
        <taxon>Bacillati</taxon>
        <taxon>Actinomycetota</taxon>
        <taxon>Actinomycetes</taxon>
        <taxon>Pseudonocardiales</taxon>
        <taxon>Pseudonocardiaceae</taxon>
        <taxon>Prauserella</taxon>
    </lineage>
</organism>
<dbReference type="PANTHER" id="PTHR43400">
    <property type="entry name" value="FUMARATE REDUCTASE"/>
    <property type="match status" value="1"/>
</dbReference>
<sequence>MAEFDVVVLGTGAAGMTAALSAADAGASVGLFEKSSLIGGTTCLSSGVAWLPDNRYAREAGVEDSRAEGVRYLESLSRGMIRPGMAEAFVGGTSEVTDWLETRTPLHLSLVPGYPDYHPEHPGGKPQGGRSVEPELFAFDELGAWADRIEGRTRRMMVRETPVGGGTGVVGPDEANRRERQHLEGLGRAMIGALLKGCLDHGVEPVTGAAAVELIQDGNVVRGVRFADGSTATARHGVVIATGGFEWDSDLVRDFLRGPMSYPATVPTNTGDGLRMAMKAGARLGNMREAWWVPVCVLPGQRNHGEQAVHLVLRERTLPRSIMVNRAGERFTNEAANYNALGGAFHRLDPSDFDYLNDPCWLIFDARHVEEYGGFTLPPGQAPDWALRAGTLGELAREIDVEPATLERTVERFNGMAADGVDADFARGASAYDGFVGDKRYYPGAGSTLGPLDEGPYYAVQLHISTLGTKGGPQTDVDGSVFTVDGEPIPGLFAAGNAMAGPTGMVYGGAGGTLGPALVFGYRAGRAAASGGRR</sequence>
<feature type="domain" description="FAD-dependent oxidoreductase 2 FAD-binding" evidence="5">
    <location>
        <begin position="5"/>
        <end position="514"/>
    </location>
</feature>
<dbReference type="SUPFAM" id="SSF51905">
    <property type="entry name" value="FAD/NAD(P)-binding domain"/>
    <property type="match status" value="1"/>
</dbReference>
<dbReference type="RefSeq" id="WP_183648641.1">
    <property type="nucleotide sequence ID" value="NZ_JACHWU010000001.1"/>
</dbReference>
<dbReference type="InterPro" id="IPR027477">
    <property type="entry name" value="Succ_DH/fumarate_Rdtase_cat_sf"/>
</dbReference>
<dbReference type="PANTHER" id="PTHR43400:SF10">
    <property type="entry name" value="3-OXOSTEROID 1-DEHYDROGENASE"/>
    <property type="match status" value="1"/>
</dbReference>
<evidence type="ECO:0000256" key="1">
    <source>
        <dbReference type="ARBA" id="ARBA00001974"/>
    </source>
</evidence>
<dbReference type="Pfam" id="PF00890">
    <property type="entry name" value="FAD_binding_2"/>
    <property type="match status" value="1"/>
</dbReference>
<evidence type="ECO:0000313" key="6">
    <source>
        <dbReference type="EMBL" id="MBB3050075.1"/>
    </source>
</evidence>
<accession>A0A839RXZ8</accession>
<evidence type="ECO:0000256" key="2">
    <source>
        <dbReference type="ARBA" id="ARBA00022630"/>
    </source>
</evidence>
<keyword evidence="7" id="KW-1185">Reference proteome</keyword>
<protein>
    <submittedName>
        <fullName evidence="6">Succinate dehydrogenase/fumarate reductase flavoprotein subunit</fullName>
    </submittedName>
</protein>
<dbReference type="Gene3D" id="3.50.50.60">
    <property type="entry name" value="FAD/NAD(P)-binding domain"/>
    <property type="match status" value="2"/>
</dbReference>
<dbReference type="InterPro" id="IPR036188">
    <property type="entry name" value="FAD/NAD-bd_sf"/>
</dbReference>
<dbReference type="SUPFAM" id="SSF56425">
    <property type="entry name" value="Succinate dehydrogenase/fumarate reductase flavoprotein, catalytic domain"/>
    <property type="match status" value="1"/>
</dbReference>
<name>A0A839RXZ8_9PSEU</name>
<evidence type="ECO:0000313" key="7">
    <source>
        <dbReference type="Proteomes" id="UP000550714"/>
    </source>
</evidence>
<dbReference type="PRINTS" id="PR00469">
    <property type="entry name" value="PNDRDTASEII"/>
</dbReference>
<keyword evidence="2" id="KW-0285">Flavoprotein</keyword>
<dbReference type="EMBL" id="JACHWU010000001">
    <property type="protein sequence ID" value="MBB3050075.1"/>
    <property type="molecule type" value="Genomic_DNA"/>
</dbReference>
<dbReference type="GO" id="GO:0008202">
    <property type="term" value="P:steroid metabolic process"/>
    <property type="evidence" value="ECO:0007669"/>
    <property type="project" value="UniProtKB-ARBA"/>
</dbReference>
<evidence type="ECO:0000256" key="3">
    <source>
        <dbReference type="ARBA" id="ARBA00022827"/>
    </source>
</evidence>
<dbReference type="InterPro" id="IPR003953">
    <property type="entry name" value="FAD-dep_OxRdtase_2_FAD-bd"/>
</dbReference>
<comment type="caution">
    <text evidence="6">The sequence shown here is derived from an EMBL/GenBank/DDBJ whole genome shotgun (WGS) entry which is preliminary data.</text>
</comment>
<keyword evidence="3" id="KW-0274">FAD</keyword>
<dbReference type="InterPro" id="IPR050315">
    <property type="entry name" value="FAD-oxidoreductase_2"/>
</dbReference>
<evidence type="ECO:0000256" key="4">
    <source>
        <dbReference type="ARBA" id="ARBA00023002"/>
    </source>
</evidence>